<organism evidence="1 2">
    <name type="scientific">Macrosiphum euphorbiae</name>
    <name type="common">potato aphid</name>
    <dbReference type="NCBI Taxonomy" id="13131"/>
    <lineage>
        <taxon>Eukaryota</taxon>
        <taxon>Metazoa</taxon>
        <taxon>Ecdysozoa</taxon>
        <taxon>Arthropoda</taxon>
        <taxon>Hexapoda</taxon>
        <taxon>Insecta</taxon>
        <taxon>Pterygota</taxon>
        <taxon>Neoptera</taxon>
        <taxon>Paraneoptera</taxon>
        <taxon>Hemiptera</taxon>
        <taxon>Sternorrhyncha</taxon>
        <taxon>Aphidomorpha</taxon>
        <taxon>Aphidoidea</taxon>
        <taxon>Aphididae</taxon>
        <taxon>Macrosiphini</taxon>
        <taxon>Macrosiphum</taxon>
    </lineage>
</organism>
<dbReference type="EMBL" id="CARXXK010001085">
    <property type="protein sequence ID" value="CAI6373136.1"/>
    <property type="molecule type" value="Genomic_DNA"/>
</dbReference>
<gene>
    <name evidence="1" type="ORF">MEUPH1_LOCUS26926</name>
</gene>
<dbReference type="Proteomes" id="UP001160148">
    <property type="component" value="Unassembled WGS sequence"/>
</dbReference>
<sequence>MRLYCGGSLGMDFGLSNGFVRVRKRTPIFPYVNRCGRKSVHDGSQPRCGFSIIERFDHLVESQFFHTSIDTD</sequence>
<accession>A0AAV0Y115</accession>
<evidence type="ECO:0000313" key="2">
    <source>
        <dbReference type="Proteomes" id="UP001160148"/>
    </source>
</evidence>
<evidence type="ECO:0000313" key="1">
    <source>
        <dbReference type="EMBL" id="CAI6373136.1"/>
    </source>
</evidence>
<dbReference type="AlphaFoldDB" id="A0AAV0Y115"/>
<protein>
    <submittedName>
        <fullName evidence="1">Uncharacterized protein</fullName>
    </submittedName>
</protein>
<keyword evidence="2" id="KW-1185">Reference proteome</keyword>
<proteinExistence type="predicted"/>
<name>A0AAV0Y115_9HEMI</name>
<reference evidence="1 2" key="1">
    <citation type="submission" date="2023-01" db="EMBL/GenBank/DDBJ databases">
        <authorList>
            <person name="Whitehead M."/>
        </authorList>
    </citation>
    <scope>NUCLEOTIDE SEQUENCE [LARGE SCALE GENOMIC DNA]</scope>
</reference>
<comment type="caution">
    <text evidence="1">The sequence shown here is derived from an EMBL/GenBank/DDBJ whole genome shotgun (WGS) entry which is preliminary data.</text>
</comment>